<dbReference type="Proteomes" id="UP000267250">
    <property type="component" value="Chromosome"/>
</dbReference>
<feature type="domain" description="Glycosyltransferase 2-like" evidence="1">
    <location>
        <begin position="16"/>
        <end position="110"/>
    </location>
</feature>
<dbReference type="CDD" id="cd02440">
    <property type="entry name" value="AdoMet_MTases"/>
    <property type="match status" value="1"/>
</dbReference>
<proteinExistence type="predicted"/>
<evidence type="ECO:0000259" key="1">
    <source>
        <dbReference type="Pfam" id="PF00535"/>
    </source>
</evidence>
<dbReference type="Gene3D" id="3.40.50.150">
    <property type="entry name" value="Vaccinia Virus protein VP39"/>
    <property type="match status" value="1"/>
</dbReference>
<dbReference type="RefSeq" id="WP_164730969.1">
    <property type="nucleotide sequence ID" value="NZ_CP016379.1"/>
</dbReference>
<dbReference type="PANTHER" id="PTHR43179:SF7">
    <property type="entry name" value="RHAMNOSYLTRANSFERASE WBBL"/>
    <property type="match status" value="1"/>
</dbReference>
<reference evidence="2 3" key="1">
    <citation type="submission" date="2016-07" db="EMBL/GenBank/DDBJ databases">
        <title>Genome and transcriptome analysis of iron-reducing fermentative bacteria Anoxybacter fermentans.</title>
        <authorList>
            <person name="Zeng X."/>
            <person name="Shao Z."/>
        </authorList>
    </citation>
    <scope>NUCLEOTIDE SEQUENCE [LARGE SCALE GENOMIC DNA]</scope>
    <source>
        <strain evidence="2 3">DY22613</strain>
    </source>
</reference>
<dbReference type="Pfam" id="PF00535">
    <property type="entry name" value="Glycos_transf_2"/>
    <property type="match status" value="2"/>
</dbReference>
<dbReference type="KEGG" id="aft:BBF96_08195"/>
<dbReference type="SUPFAM" id="SSF53448">
    <property type="entry name" value="Nucleotide-diphospho-sugar transferases"/>
    <property type="match status" value="2"/>
</dbReference>
<dbReference type="PANTHER" id="PTHR43179">
    <property type="entry name" value="RHAMNOSYLTRANSFERASE WBBL"/>
    <property type="match status" value="1"/>
</dbReference>
<organism evidence="2 3">
    <name type="scientific">Anoxybacter fermentans</name>
    <dbReference type="NCBI Taxonomy" id="1323375"/>
    <lineage>
        <taxon>Bacteria</taxon>
        <taxon>Bacillati</taxon>
        <taxon>Bacillota</taxon>
        <taxon>Clostridia</taxon>
        <taxon>Halanaerobiales</taxon>
        <taxon>Anoxybacter</taxon>
    </lineage>
</organism>
<name>A0A3S9SYM6_9FIRM</name>
<evidence type="ECO:0000313" key="2">
    <source>
        <dbReference type="EMBL" id="AZR73364.1"/>
    </source>
</evidence>
<dbReference type="InterPro" id="IPR001173">
    <property type="entry name" value="Glyco_trans_2-like"/>
</dbReference>
<feature type="domain" description="Glycosyltransferase 2-like" evidence="1">
    <location>
        <begin position="488"/>
        <end position="618"/>
    </location>
</feature>
<dbReference type="AlphaFoldDB" id="A0A3S9SYM6"/>
<dbReference type="InterPro" id="IPR029044">
    <property type="entry name" value="Nucleotide-diphossugar_trans"/>
</dbReference>
<dbReference type="SUPFAM" id="SSF53335">
    <property type="entry name" value="S-adenosyl-L-methionine-dependent methyltransferases"/>
    <property type="match status" value="1"/>
</dbReference>
<protein>
    <recommendedName>
        <fullName evidence="1">Glycosyltransferase 2-like domain-containing protein</fullName>
    </recommendedName>
</protein>
<dbReference type="Pfam" id="PF13489">
    <property type="entry name" value="Methyltransf_23"/>
    <property type="match status" value="1"/>
</dbReference>
<sequence length="753" mass="88024">MNKIDKEFKLVGMMRVKNEEKWLQQSILSLAPIADRIVILDDGSTDATPDICLSFPDLVEYHRQDEVTVDEVRDKNRLLNWVLKHEPDWVLALDGDEVLEDIAPTTIVNEIHLLDPLEPQFTVFYFHFLYFWNDPEYYRVEPGIYSNFWQPRLFTLRGQNIKYLRFLPTKHGSNFHCGSIPANLRYYPRRLDVKVKHYGYLEPERRKKKYRWYCQYDPERAAEGYYDHLTSEEGMILARWEERTEASSSSFVKDTIYYQYSRPEIIELIPETVKRVLDVGCGHGHLGRGIKNKIPTARVYGVELDSVAGQVARKLLDEVLVGNIETIKLPYQYEYFDCIILADVLEHLRDPWKVLLKLYRYLAKDGLMIISVPNIRNLRIIDKLLQGEWRYEEAGILDSTHLRFFTIKEIKRMLKKLGYKIIQTFGVQDMTLNPLTLPDSTFNREIGKNFEWGNLDQKTIQELHTVQLILQAKKANQLRVAKERKLTSIIIPVHNNLQMTQLCINSILTHTLEPFELIIIDNGSTDGTVEYLKTLESVIVIRNEQNEGYPKACNQGIVKAQGKYLVFLNNDVIVGDGWLGHLIDHLEDEENVGIVGACSNYVGGSQQVTAYYDDLYQFQIFAREFYWQNEGNYLLTYRLAGLCMLVKREVINKIGGFDERFGLGNFEDDDFCLRAAMAGFKMVVARDVYVHHFGSMTFKKNLREYEKLLAENWLKFKIKWNIDLELDDQKKVNLPVLIGQNNFPERYYIPLDY</sequence>
<evidence type="ECO:0000313" key="3">
    <source>
        <dbReference type="Proteomes" id="UP000267250"/>
    </source>
</evidence>
<dbReference type="InterPro" id="IPR029063">
    <property type="entry name" value="SAM-dependent_MTases_sf"/>
</dbReference>
<dbReference type="Gene3D" id="3.90.550.10">
    <property type="entry name" value="Spore Coat Polysaccharide Biosynthesis Protein SpsA, Chain A"/>
    <property type="match status" value="2"/>
</dbReference>
<keyword evidence="3" id="KW-1185">Reference proteome</keyword>
<accession>A0A3S9SYM6</accession>
<gene>
    <name evidence="2" type="ORF">BBF96_08195</name>
</gene>
<dbReference type="EMBL" id="CP016379">
    <property type="protein sequence ID" value="AZR73364.1"/>
    <property type="molecule type" value="Genomic_DNA"/>
</dbReference>
<dbReference type="CDD" id="cd04186">
    <property type="entry name" value="GT_2_like_c"/>
    <property type="match status" value="1"/>
</dbReference>